<accession>A0AAD1XRY9</accession>
<reference evidence="1" key="1">
    <citation type="submission" date="2023-07" db="EMBL/GenBank/DDBJ databases">
        <authorList>
            <consortium name="AG Swart"/>
            <person name="Singh M."/>
            <person name="Singh A."/>
            <person name="Seah K."/>
            <person name="Emmerich C."/>
        </authorList>
    </citation>
    <scope>NUCLEOTIDE SEQUENCE</scope>
    <source>
        <strain evidence="1">DP1</strain>
    </source>
</reference>
<gene>
    <name evidence="1" type="ORF">ECRASSUSDP1_LOCUS19511</name>
</gene>
<sequence>MNRIKGNVNLEKTVAFTKSSFAYKDPFKPSGGLFYKMRNKVHTFFSSRNIENEFIDYKVSEFLYEQVPELYEEASDSFKRKEKVTLERVCTEPMYKHLLTLEKDDNPFLTDGIWKSKMAQARIYVGGDSYIAEEQWAQITISLNRNEQYAIFERRLSDRNTFRDWKLFLLMSREDFEFLHKPYNKFESTTGSAENEIDFTDNKNYEEHVRAKRRVRKELYV</sequence>
<evidence type="ECO:0000313" key="1">
    <source>
        <dbReference type="EMBL" id="CAI2378116.1"/>
    </source>
</evidence>
<dbReference type="EMBL" id="CAMPGE010019807">
    <property type="protein sequence ID" value="CAI2378116.1"/>
    <property type="molecule type" value="Genomic_DNA"/>
</dbReference>
<comment type="caution">
    <text evidence="1">The sequence shown here is derived from an EMBL/GenBank/DDBJ whole genome shotgun (WGS) entry which is preliminary data.</text>
</comment>
<organism evidence="1 2">
    <name type="scientific">Euplotes crassus</name>
    <dbReference type="NCBI Taxonomy" id="5936"/>
    <lineage>
        <taxon>Eukaryota</taxon>
        <taxon>Sar</taxon>
        <taxon>Alveolata</taxon>
        <taxon>Ciliophora</taxon>
        <taxon>Intramacronucleata</taxon>
        <taxon>Spirotrichea</taxon>
        <taxon>Hypotrichia</taxon>
        <taxon>Euplotida</taxon>
        <taxon>Euplotidae</taxon>
        <taxon>Moneuplotes</taxon>
    </lineage>
</organism>
<name>A0AAD1XRY9_EUPCR</name>
<evidence type="ECO:0000313" key="2">
    <source>
        <dbReference type="Proteomes" id="UP001295684"/>
    </source>
</evidence>
<protein>
    <submittedName>
        <fullName evidence="1">Uncharacterized protein</fullName>
    </submittedName>
</protein>
<dbReference type="AlphaFoldDB" id="A0AAD1XRY9"/>
<proteinExistence type="predicted"/>
<dbReference type="Proteomes" id="UP001295684">
    <property type="component" value="Unassembled WGS sequence"/>
</dbReference>
<keyword evidence="2" id="KW-1185">Reference proteome</keyword>